<keyword evidence="3" id="KW-0238">DNA-binding</keyword>
<dbReference type="Pfam" id="PF00126">
    <property type="entry name" value="HTH_1"/>
    <property type="match status" value="1"/>
</dbReference>
<dbReference type="Proteomes" id="UP001501319">
    <property type="component" value="Unassembled WGS sequence"/>
</dbReference>
<dbReference type="InterPro" id="IPR036390">
    <property type="entry name" value="WH_DNA-bd_sf"/>
</dbReference>
<sequence>MGVPEDLTAAELRILDAVEREGSFSAAASKLGLTQSAISHSVRVVERKLGAVLFERGRHGARATAAGARAVMHGRGVLRLLGVLRADAQAASGGELSTKLRIAAFRSAAAQLLPSALRRLTTRHRQLSYDVAIVRDIDDGTAAEVVAGRADLAIVNLPHRLPAGTGLVGGTLVDEPYVLIHPAGEDDPRSLPVIDWQENCSTETKAWFRSQEWLPPATITVADDTVLLAMVAHGLGMAVVPLTIAADRAPGVVVEDLGPAAPRRTIGYLATPELARSTAVRELVRELRAERTSSPPNPSDTDGGGDDPGIMMGPWREEQ</sequence>
<feature type="region of interest" description="Disordered" evidence="5">
    <location>
        <begin position="286"/>
        <end position="319"/>
    </location>
</feature>
<name>A0ABN2EZV2_9ACTN</name>
<evidence type="ECO:0000256" key="4">
    <source>
        <dbReference type="ARBA" id="ARBA00023163"/>
    </source>
</evidence>
<dbReference type="InterPro" id="IPR005119">
    <property type="entry name" value="LysR_subst-bd"/>
</dbReference>
<accession>A0ABN2EZV2</accession>
<dbReference type="EMBL" id="BAAANE010000003">
    <property type="protein sequence ID" value="GAA1624315.1"/>
    <property type="molecule type" value="Genomic_DNA"/>
</dbReference>
<comment type="caution">
    <text evidence="7">The sequence shown here is derived from an EMBL/GenBank/DDBJ whole genome shotgun (WGS) entry which is preliminary data.</text>
</comment>
<dbReference type="PROSITE" id="PS50931">
    <property type="entry name" value="HTH_LYSR"/>
    <property type="match status" value="1"/>
</dbReference>
<evidence type="ECO:0000313" key="7">
    <source>
        <dbReference type="EMBL" id="GAA1624315.1"/>
    </source>
</evidence>
<keyword evidence="8" id="KW-1185">Reference proteome</keyword>
<dbReference type="Pfam" id="PF03466">
    <property type="entry name" value="LysR_substrate"/>
    <property type="match status" value="1"/>
</dbReference>
<evidence type="ECO:0000256" key="2">
    <source>
        <dbReference type="ARBA" id="ARBA00023015"/>
    </source>
</evidence>
<evidence type="ECO:0000259" key="6">
    <source>
        <dbReference type="PROSITE" id="PS50931"/>
    </source>
</evidence>
<comment type="similarity">
    <text evidence="1">Belongs to the LysR transcriptional regulatory family.</text>
</comment>
<dbReference type="PANTHER" id="PTHR30346:SF28">
    <property type="entry name" value="HTH-TYPE TRANSCRIPTIONAL REGULATOR CYNR"/>
    <property type="match status" value="1"/>
</dbReference>
<protein>
    <submittedName>
        <fullName evidence="7">LysR family transcriptional regulator</fullName>
    </submittedName>
</protein>
<dbReference type="PRINTS" id="PR00039">
    <property type="entry name" value="HTHLYSR"/>
</dbReference>
<gene>
    <name evidence="7" type="ORF">GCM10009744_09660</name>
</gene>
<evidence type="ECO:0000256" key="3">
    <source>
        <dbReference type="ARBA" id="ARBA00023125"/>
    </source>
</evidence>
<dbReference type="Gene3D" id="1.10.10.10">
    <property type="entry name" value="Winged helix-like DNA-binding domain superfamily/Winged helix DNA-binding domain"/>
    <property type="match status" value="1"/>
</dbReference>
<evidence type="ECO:0000256" key="5">
    <source>
        <dbReference type="SAM" id="MobiDB-lite"/>
    </source>
</evidence>
<keyword evidence="2" id="KW-0805">Transcription regulation</keyword>
<feature type="domain" description="HTH lysR-type" evidence="6">
    <location>
        <begin position="7"/>
        <end position="64"/>
    </location>
</feature>
<evidence type="ECO:0000256" key="1">
    <source>
        <dbReference type="ARBA" id="ARBA00009437"/>
    </source>
</evidence>
<dbReference type="PANTHER" id="PTHR30346">
    <property type="entry name" value="TRANSCRIPTIONAL DUAL REGULATOR HCAR-RELATED"/>
    <property type="match status" value="1"/>
</dbReference>
<reference evidence="7 8" key="1">
    <citation type="journal article" date="2019" name="Int. J. Syst. Evol. Microbiol.">
        <title>The Global Catalogue of Microorganisms (GCM) 10K type strain sequencing project: providing services to taxonomists for standard genome sequencing and annotation.</title>
        <authorList>
            <consortium name="The Broad Institute Genomics Platform"/>
            <consortium name="The Broad Institute Genome Sequencing Center for Infectious Disease"/>
            <person name="Wu L."/>
            <person name="Ma J."/>
        </authorList>
    </citation>
    <scope>NUCLEOTIDE SEQUENCE [LARGE SCALE GENOMIC DNA]</scope>
    <source>
        <strain evidence="7 8">JCM 14306</strain>
    </source>
</reference>
<organism evidence="7 8">
    <name type="scientific">Kribbella alba</name>
    <dbReference type="NCBI Taxonomy" id="190197"/>
    <lineage>
        <taxon>Bacteria</taxon>
        <taxon>Bacillati</taxon>
        <taxon>Actinomycetota</taxon>
        <taxon>Actinomycetes</taxon>
        <taxon>Propionibacteriales</taxon>
        <taxon>Kribbellaceae</taxon>
        <taxon>Kribbella</taxon>
    </lineage>
</organism>
<dbReference type="InterPro" id="IPR000847">
    <property type="entry name" value="LysR_HTH_N"/>
</dbReference>
<proteinExistence type="inferred from homology"/>
<keyword evidence="4" id="KW-0804">Transcription</keyword>
<dbReference type="SUPFAM" id="SSF53850">
    <property type="entry name" value="Periplasmic binding protein-like II"/>
    <property type="match status" value="1"/>
</dbReference>
<dbReference type="InterPro" id="IPR036388">
    <property type="entry name" value="WH-like_DNA-bd_sf"/>
</dbReference>
<dbReference type="SUPFAM" id="SSF46785">
    <property type="entry name" value="Winged helix' DNA-binding domain"/>
    <property type="match status" value="1"/>
</dbReference>
<dbReference type="Gene3D" id="3.40.190.10">
    <property type="entry name" value="Periplasmic binding protein-like II"/>
    <property type="match status" value="2"/>
</dbReference>
<evidence type="ECO:0000313" key="8">
    <source>
        <dbReference type="Proteomes" id="UP001501319"/>
    </source>
</evidence>